<dbReference type="Pfam" id="PF01408">
    <property type="entry name" value="GFO_IDH_MocA"/>
    <property type="match status" value="1"/>
</dbReference>
<protein>
    <submittedName>
        <fullName evidence="3">Oxidoreductase family, NAD-binding Rossmann fold domain protein</fullName>
    </submittedName>
</protein>
<organism evidence="3 4">
    <name type="scientific">Candidatus Magnetobacterium bavaricum</name>
    <dbReference type="NCBI Taxonomy" id="29290"/>
    <lineage>
        <taxon>Bacteria</taxon>
        <taxon>Pseudomonadati</taxon>
        <taxon>Nitrospirota</taxon>
        <taxon>Thermodesulfovibrionia</taxon>
        <taxon>Thermodesulfovibrionales</taxon>
        <taxon>Candidatus Magnetobacteriaceae</taxon>
        <taxon>Candidatus Magnetobacterium</taxon>
    </lineage>
</organism>
<dbReference type="Pfam" id="PF02894">
    <property type="entry name" value="GFO_IDH_MocA_C"/>
    <property type="match status" value="1"/>
</dbReference>
<proteinExistence type="predicted"/>
<dbReference type="PANTHER" id="PTHR43249:SF1">
    <property type="entry name" value="D-GLUCOSIDE 3-DEHYDROGENASE"/>
    <property type="match status" value="1"/>
</dbReference>
<sequence>MGKHVLKIAISGIGNRALPKNIKDTSWLGWVEQIKQHDGFTLVGVHDISTDSLSRIVNSGYLHQSCLYTDFDQMLRDVSCDALLVCNPAQYHGVTIKKAIERGLNLLVEKPFVSDIEEGKEIIDTIEKYGSVVCIIQNWRYKDVGRILHKIIQDGMLGKVGHIFFRYMRDRENPKYPEYIFEENYPLLYAMGIHHLDLFRYILNDDFKVVSGHAFKPHWSLYKSMTGVNLFIEMKTGAHINYVGTISARNMVLHQESFVIEGEQGTVFNESQWLEPPLLFSKHGSKDVSNLTKDIGESSIREQYNKSDEFILNNFYNSIMKKEKPLCNALDGLKSVATIEACKMACEQGKSIFVDNLLI</sequence>
<name>A0A0F3GJH3_9BACT</name>
<dbReference type="InterPro" id="IPR004104">
    <property type="entry name" value="Gfo/Idh/MocA-like_OxRdtase_C"/>
</dbReference>
<keyword evidence="4" id="KW-1185">Reference proteome</keyword>
<dbReference type="InterPro" id="IPR000683">
    <property type="entry name" value="Gfo/Idh/MocA-like_OxRdtase_N"/>
</dbReference>
<dbReference type="AlphaFoldDB" id="A0A0F3GJH3"/>
<evidence type="ECO:0000259" key="1">
    <source>
        <dbReference type="Pfam" id="PF01408"/>
    </source>
</evidence>
<dbReference type="GO" id="GO:0000166">
    <property type="term" value="F:nucleotide binding"/>
    <property type="evidence" value="ECO:0007669"/>
    <property type="project" value="InterPro"/>
</dbReference>
<dbReference type="InterPro" id="IPR052515">
    <property type="entry name" value="Gfo/Idh/MocA_Oxidoreductase"/>
</dbReference>
<dbReference type="EMBL" id="LACI01002428">
    <property type="protein sequence ID" value="KJU82085.1"/>
    <property type="molecule type" value="Genomic_DNA"/>
</dbReference>
<evidence type="ECO:0000313" key="3">
    <source>
        <dbReference type="EMBL" id="KJU82085.1"/>
    </source>
</evidence>
<dbReference type="Proteomes" id="UP000033423">
    <property type="component" value="Unassembled WGS sequence"/>
</dbReference>
<dbReference type="PANTHER" id="PTHR43249">
    <property type="entry name" value="UDP-N-ACETYL-2-AMINO-2-DEOXY-D-GLUCURONATE OXIDASE"/>
    <property type="match status" value="1"/>
</dbReference>
<dbReference type="Gene3D" id="3.30.360.10">
    <property type="entry name" value="Dihydrodipicolinate Reductase, domain 2"/>
    <property type="match status" value="1"/>
</dbReference>
<dbReference type="SUPFAM" id="SSF55347">
    <property type="entry name" value="Glyceraldehyde-3-phosphate dehydrogenase-like, C-terminal domain"/>
    <property type="match status" value="1"/>
</dbReference>
<gene>
    <name evidence="3" type="ORF">MBAV_005740</name>
</gene>
<dbReference type="Gene3D" id="3.40.50.720">
    <property type="entry name" value="NAD(P)-binding Rossmann-like Domain"/>
    <property type="match status" value="1"/>
</dbReference>
<dbReference type="SUPFAM" id="SSF51735">
    <property type="entry name" value="NAD(P)-binding Rossmann-fold domains"/>
    <property type="match status" value="1"/>
</dbReference>
<comment type="caution">
    <text evidence="3">The sequence shown here is derived from an EMBL/GenBank/DDBJ whole genome shotgun (WGS) entry which is preliminary data.</text>
</comment>
<dbReference type="InterPro" id="IPR036291">
    <property type="entry name" value="NAD(P)-bd_dom_sf"/>
</dbReference>
<evidence type="ECO:0000313" key="4">
    <source>
        <dbReference type="Proteomes" id="UP000033423"/>
    </source>
</evidence>
<feature type="domain" description="Gfo/Idh/MocA-like oxidoreductase C-terminal" evidence="2">
    <location>
        <begin position="151"/>
        <end position="352"/>
    </location>
</feature>
<reference evidence="3 4" key="1">
    <citation type="submission" date="2015-02" db="EMBL/GenBank/DDBJ databases">
        <title>Single-cell genomics of uncultivated deep-branching MTB reveals a conserved set of magnetosome genes.</title>
        <authorList>
            <person name="Kolinko S."/>
            <person name="Richter M."/>
            <person name="Glockner F.O."/>
            <person name="Brachmann A."/>
            <person name="Schuler D."/>
        </authorList>
    </citation>
    <scope>NUCLEOTIDE SEQUENCE [LARGE SCALE GENOMIC DNA]</scope>
    <source>
        <strain evidence="3">TM-1</strain>
    </source>
</reference>
<evidence type="ECO:0000259" key="2">
    <source>
        <dbReference type="Pfam" id="PF02894"/>
    </source>
</evidence>
<accession>A0A0F3GJH3</accession>
<feature type="domain" description="Gfo/Idh/MocA-like oxidoreductase N-terminal" evidence="1">
    <location>
        <begin position="33"/>
        <end position="134"/>
    </location>
</feature>